<sequence length="76" mass="8662">MCAGCGIRFTDERWKAIKPAGWGASRETHPHLCDDCKQRAITAERQAEQPQPEHREKDQAAPEQKADGAWLSRFRT</sequence>
<feature type="region of interest" description="Disordered" evidence="1">
    <location>
        <begin position="40"/>
        <end position="76"/>
    </location>
</feature>
<dbReference type="RefSeq" id="WP_345049530.1">
    <property type="nucleotide sequence ID" value="NZ_BAAAVM010000026.1"/>
</dbReference>
<name>A0ABP6N3X7_9ACTN</name>
<evidence type="ECO:0000256" key="1">
    <source>
        <dbReference type="SAM" id="MobiDB-lite"/>
    </source>
</evidence>
<reference evidence="3" key="1">
    <citation type="journal article" date="2019" name="Int. J. Syst. Evol. Microbiol.">
        <title>The Global Catalogue of Microorganisms (GCM) 10K type strain sequencing project: providing services to taxonomists for standard genome sequencing and annotation.</title>
        <authorList>
            <consortium name="The Broad Institute Genomics Platform"/>
            <consortium name="The Broad Institute Genome Sequencing Center for Infectious Disease"/>
            <person name="Wu L."/>
            <person name="Ma J."/>
        </authorList>
    </citation>
    <scope>NUCLEOTIDE SEQUENCE [LARGE SCALE GENOMIC DNA]</scope>
    <source>
        <strain evidence="3">JCM 11574</strain>
    </source>
</reference>
<protein>
    <submittedName>
        <fullName evidence="2">Uncharacterized protein</fullName>
    </submittedName>
</protein>
<evidence type="ECO:0000313" key="3">
    <source>
        <dbReference type="Proteomes" id="UP001500893"/>
    </source>
</evidence>
<keyword evidence="3" id="KW-1185">Reference proteome</keyword>
<evidence type="ECO:0000313" key="2">
    <source>
        <dbReference type="EMBL" id="GAA3135719.1"/>
    </source>
</evidence>
<organism evidence="2 3">
    <name type="scientific">Streptomyces rameus</name>
    <dbReference type="NCBI Taxonomy" id="68261"/>
    <lineage>
        <taxon>Bacteria</taxon>
        <taxon>Bacillati</taxon>
        <taxon>Actinomycetota</taxon>
        <taxon>Actinomycetes</taxon>
        <taxon>Kitasatosporales</taxon>
        <taxon>Streptomycetaceae</taxon>
        <taxon>Streptomyces</taxon>
    </lineage>
</organism>
<gene>
    <name evidence="2" type="ORF">GCM10010521_22190</name>
</gene>
<feature type="compositionally biased region" description="Basic and acidic residues" evidence="1">
    <location>
        <begin position="45"/>
        <end position="66"/>
    </location>
</feature>
<dbReference type="EMBL" id="BAAAVM010000026">
    <property type="protein sequence ID" value="GAA3135719.1"/>
    <property type="molecule type" value="Genomic_DNA"/>
</dbReference>
<accession>A0ABP6N3X7</accession>
<proteinExistence type="predicted"/>
<dbReference type="Proteomes" id="UP001500893">
    <property type="component" value="Unassembled WGS sequence"/>
</dbReference>
<comment type="caution">
    <text evidence="2">The sequence shown here is derived from an EMBL/GenBank/DDBJ whole genome shotgun (WGS) entry which is preliminary data.</text>
</comment>